<dbReference type="HOGENOM" id="CLU_1834221_0_0_9"/>
<dbReference type="Proteomes" id="UP000010795">
    <property type="component" value="Chromosome"/>
</dbReference>
<keyword evidence="7" id="KW-1185">Reference proteome</keyword>
<keyword evidence="1" id="KW-0645">Protease</keyword>
<keyword evidence="3" id="KW-0378">Hydrolase</keyword>
<dbReference type="InterPro" id="IPR024079">
    <property type="entry name" value="MetalloPept_cat_dom_sf"/>
</dbReference>
<dbReference type="STRING" id="717605.Theco_3668"/>
<organism evidence="6 7">
    <name type="scientific">Thermobacillus composti (strain DSM 18247 / JCM 13945 / KWC4)</name>
    <dbReference type="NCBI Taxonomy" id="717605"/>
    <lineage>
        <taxon>Bacteria</taxon>
        <taxon>Bacillati</taxon>
        <taxon>Bacillota</taxon>
        <taxon>Bacilli</taxon>
        <taxon>Bacillales</taxon>
        <taxon>Paenibacillaceae</taxon>
        <taxon>Thermobacillus</taxon>
    </lineage>
</organism>
<dbReference type="AlphaFoldDB" id="L0EJ93"/>
<keyword evidence="4" id="KW-0862">Zinc</keyword>
<evidence type="ECO:0000259" key="5">
    <source>
        <dbReference type="Pfam" id="PF00413"/>
    </source>
</evidence>
<dbReference type="GO" id="GO:0004222">
    <property type="term" value="F:metalloendopeptidase activity"/>
    <property type="evidence" value="ECO:0007669"/>
    <property type="project" value="InterPro"/>
</dbReference>
<protein>
    <submittedName>
        <fullName evidence="6">Matrixin</fullName>
    </submittedName>
</protein>
<dbReference type="EMBL" id="CP003255">
    <property type="protein sequence ID" value="AGA59689.1"/>
    <property type="molecule type" value="Genomic_DNA"/>
</dbReference>
<dbReference type="InterPro" id="IPR001818">
    <property type="entry name" value="Pept_M10_metallopeptidase"/>
</dbReference>
<dbReference type="Gene3D" id="3.40.390.10">
    <property type="entry name" value="Collagenase (Catalytic Domain)"/>
    <property type="match status" value="1"/>
</dbReference>
<evidence type="ECO:0000256" key="3">
    <source>
        <dbReference type="ARBA" id="ARBA00022801"/>
    </source>
</evidence>
<proteinExistence type="predicted"/>
<dbReference type="GO" id="GO:0031012">
    <property type="term" value="C:extracellular matrix"/>
    <property type="evidence" value="ECO:0007669"/>
    <property type="project" value="InterPro"/>
</dbReference>
<keyword evidence="2" id="KW-0479">Metal-binding</keyword>
<dbReference type="Pfam" id="PF00413">
    <property type="entry name" value="Peptidase_M10"/>
    <property type="match status" value="1"/>
</dbReference>
<evidence type="ECO:0000313" key="7">
    <source>
        <dbReference type="Proteomes" id="UP000010795"/>
    </source>
</evidence>
<dbReference type="KEGG" id="tco:Theco_3668"/>
<evidence type="ECO:0000256" key="1">
    <source>
        <dbReference type="ARBA" id="ARBA00022670"/>
    </source>
</evidence>
<sequence>MSYPHSDFMLNKPYEQYTLDDTPHFSRINIIGKDLGSTGNWAQTCNYTYSIIWGYRCDWDGSWKDSIIEINTNTDSTTKKGYSFLSSNLKKKVFLHELGHSLGLKHPADTSEVAIMKQGDNGYYTIQQHDKDVLKSKYGA</sequence>
<dbReference type="SUPFAM" id="SSF55486">
    <property type="entry name" value="Metalloproteases ('zincins'), catalytic domain"/>
    <property type="match status" value="1"/>
</dbReference>
<evidence type="ECO:0000313" key="6">
    <source>
        <dbReference type="EMBL" id="AGA59689.1"/>
    </source>
</evidence>
<reference evidence="7" key="1">
    <citation type="submission" date="2012-01" db="EMBL/GenBank/DDBJ databases">
        <title>Complete sequence of chromosome of Thermobacillus composti KWC4.</title>
        <authorList>
            <person name="Lucas S."/>
            <person name="Han J."/>
            <person name="Lapidus A."/>
            <person name="Cheng J.-F."/>
            <person name="Goodwin L."/>
            <person name="Pitluck S."/>
            <person name="Peters L."/>
            <person name="Ovchinnikova G."/>
            <person name="Teshima H."/>
            <person name="Detter J.C."/>
            <person name="Han C."/>
            <person name="Tapia R."/>
            <person name="Land M."/>
            <person name="Hauser L."/>
            <person name="Kyrpides N."/>
            <person name="Ivanova N."/>
            <person name="Pagani I."/>
            <person name="Anderson I."/>
            <person name="Woyke T."/>
        </authorList>
    </citation>
    <scope>NUCLEOTIDE SEQUENCE [LARGE SCALE GENOMIC DNA]</scope>
    <source>
        <strain evidence="7">DSM 18247 / JCM 13945 / KWC4</strain>
    </source>
</reference>
<dbReference type="GO" id="GO:0006508">
    <property type="term" value="P:proteolysis"/>
    <property type="evidence" value="ECO:0007669"/>
    <property type="project" value="UniProtKB-KW"/>
</dbReference>
<gene>
    <name evidence="6" type="ordered locus">Theco_3668</name>
</gene>
<dbReference type="GO" id="GO:0008270">
    <property type="term" value="F:zinc ion binding"/>
    <property type="evidence" value="ECO:0007669"/>
    <property type="project" value="InterPro"/>
</dbReference>
<evidence type="ECO:0000256" key="4">
    <source>
        <dbReference type="ARBA" id="ARBA00022833"/>
    </source>
</evidence>
<name>L0EJ93_THECK</name>
<feature type="domain" description="Peptidase M10 metallopeptidase" evidence="5">
    <location>
        <begin position="91"/>
        <end position="139"/>
    </location>
</feature>
<evidence type="ECO:0000256" key="2">
    <source>
        <dbReference type="ARBA" id="ARBA00022723"/>
    </source>
</evidence>
<accession>L0EJ93</accession>